<name>A0A3G1KWV5_FORW1</name>
<proteinExistence type="predicted"/>
<keyword evidence="2" id="KW-0408">Iron</keyword>
<organism evidence="4 5">
    <name type="scientific">Formimonas warabiya</name>
    <dbReference type="NCBI Taxonomy" id="1761012"/>
    <lineage>
        <taxon>Bacteria</taxon>
        <taxon>Bacillati</taxon>
        <taxon>Bacillota</taxon>
        <taxon>Clostridia</taxon>
        <taxon>Eubacteriales</taxon>
        <taxon>Peptococcaceae</taxon>
        <taxon>Candidatus Formimonas</taxon>
    </lineage>
</organism>
<evidence type="ECO:0000256" key="3">
    <source>
        <dbReference type="ARBA" id="ARBA00023014"/>
    </source>
</evidence>
<dbReference type="InterPro" id="IPR036249">
    <property type="entry name" value="Thioredoxin-like_sf"/>
</dbReference>
<dbReference type="Gene3D" id="3.40.30.10">
    <property type="entry name" value="Glutaredoxin"/>
    <property type="match status" value="1"/>
</dbReference>
<keyword evidence="1" id="KW-0479">Metal-binding</keyword>
<reference evidence="4 5" key="1">
    <citation type="submission" date="2016-10" db="EMBL/GenBank/DDBJ databases">
        <title>Complete Genome Sequence of Peptococcaceae strain DCMF.</title>
        <authorList>
            <person name="Edwards R.J."/>
            <person name="Holland S.I."/>
            <person name="Deshpande N.P."/>
            <person name="Wong Y.K."/>
            <person name="Ertan H."/>
            <person name="Manefield M."/>
            <person name="Russell T.L."/>
            <person name="Lee M.J."/>
        </authorList>
    </citation>
    <scope>NUCLEOTIDE SEQUENCE [LARGE SCALE GENOMIC DNA]</scope>
    <source>
        <strain evidence="4 5">DCMF</strain>
    </source>
</reference>
<gene>
    <name evidence="4" type="ORF">DCMF_20805</name>
</gene>
<keyword evidence="5" id="KW-1185">Reference proteome</keyword>
<dbReference type="CDD" id="cd02980">
    <property type="entry name" value="TRX_Fd_family"/>
    <property type="match status" value="1"/>
</dbReference>
<dbReference type="GO" id="GO:0046872">
    <property type="term" value="F:metal ion binding"/>
    <property type="evidence" value="ECO:0007669"/>
    <property type="project" value="UniProtKB-KW"/>
</dbReference>
<dbReference type="EMBL" id="CP017634">
    <property type="protein sequence ID" value="ATW26877.1"/>
    <property type="molecule type" value="Genomic_DNA"/>
</dbReference>
<evidence type="ECO:0000256" key="2">
    <source>
        <dbReference type="ARBA" id="ARBA00023004"/>
    </source>
</evidence>
<evidence type="ECO:0008006" key="6">
    <source>
        <dbReference type="Google" id="ProtNLM"/>
    </source>
</evidence>
<sequence>MSSMITLSEKIEIPVNQMRQRRENQETRIMVGMGTCGIAAGAEEVFQTLAEELDDWGIEDAQLVKTGCMGLCKWEPMVEVIKPGKGKTTYVHVTPEKARRIVEEHIIEGKVVKEFCPGDGKQETTA</sequence>
<protein>
    <recommendedName>
        <fullName evidence="6">(2Fe-2S) ferredoxin domain-containing protein</fullName>
    </recommendedName>
</protein>
<dbReference type="KEGG" id="fwa:DCMF_20805"/>
<dbReference type="RefSeq" id="WP_236860078.1">
    <property type="nucleotide sequence ID" value="NZ_CP017634.1"/>
</dbReference>
<dbReference type="AlphaFoldDB" id="A0A3G1KWV5"/>
<evidence type="ECO:0000313" key="5">
    <source>
        <dbReference type="Proteomes" id="UP000323521"/>
    </source>
</evidence>
<accession>A0A3G1KWV5</accession>
<dbReference type="Proteomes" id="UP000323521">
    <property type="component" value="Chromosome"/>
</dbReference>
<evidence type="ECO:0000256" key="1">
    <source>
        <dbReference type="ARBA" id="ARBA00022723"/>
    </source>
</evidence>
<keyword evidence="3" id="KW-0411">Iron-sulfur</keyword>
<dbReference type="Pfam" id="PF01257">
    <property type="entry name" value="2Fe-2S_thioredx"/>
    <property type="match status" value="1"/>
</dbReference>
<dbReference type="PANTHER" id="PTHR43578">
    <property type="entry name" value="NADH-QUINONE OXIDOREDUCTASE SUBUNIT F"/>
    <property type="match status" value="1"/>
</dbReference>
<dbReference type="SUPFAM" id="SSF52833">
    <property type="entry name" value="Thioredoxin-like"/>
    <property type="match status" value="1"/>
</dbReference>
<evidence type="ECO:0000313" key="4">
    <source>
        <dbReference type="EMBL" id="ATW26877.1"/>
    </source>
</evidence>
<dbReference type="PANTHER" id="PTHR43578:SF3">
    <property type="entry name" value="NADH-QUINONE OXIDOREDUCTASE SUBUNIT F"/>
    <property type="match status" value="1"/>
</dbReference>
<dbReference type="GO" id="GO:0051536">
    <property type="term" value="F:iron-sulfur cluster binding"/>
    <property type="evidence" value="ECO:0007669"/>
    <property type="project" value="UniProtKB-KW"/>
</dbReference>